<dbReference type="HOGENOM" id="CLU_3148039_0_0_2"/>
<evidence type="ECO:0000313" key="3">
    <source>
        <dbReference type="Proteomes" id="UP000003980"/>
    </source>
</evidence>
<organism evidence="2 3">
    <name type="scientific">Metallosphaera yellowstonensis MK1</name>
    <dbReference type="NCBI Taxonomy" id="671065"/>
    <lineage>
        <taxon>Archaea</taxon>
        <taxon>Thermoproteota</taxon>
        <taxon>Thermoprotei</taxon>
        <taxon>Sulfolobales</taxon>
        <taxon>Sulfolobaceae</taxon>
        <taxon>Metallosphaera</taxon>
    </lineage>
</organism>
<dbReference type="AlphaFoldDB" id="H2C0Q2"/>
<dbReference type="EMBL" id="JH597755">
    <property type="protein sequence ID" value="EHP71314.1"/>
    <property type="molecule type" value="Genomic_DNA"/>
</dbReference>
<dbReference type="STRING" id="671065.MetMK1DRAFT_00001230"/>
<keyword evidence="3" id="KW-1185">Reference proteome</keyword>
<proteinExistence type="predicted"/>
<name>H2C0Q2_9CREN</name>
<protein>
    <submittedName>
        <fullName evidence="2">Uncharacterized protein</fullName>
    </submittedName>
</protein>
<reference evidence="2 3" key="1">
    <citation type="submission" date="2012-01" db="EMBL/GenBank/DDBJ databases">
        <title>Improved High-Quality Draft sequence of Metallosphaera yellowstonensis MK1.</title>
        <authorList>
            <consortium name="US DOE Joint Genome Institute"/>
            <person name="Lucas S."/>
            <person name="Han J."/>
            <person name="Cheng J.-F."/>
            <person name="Goodwin L."/>
            <person name="Pitluck S."/>
            <person name="Peters L."/>
            <person name="Teshima H."/>
            <person name="Detter J.C."/>
            <person name="Han C."/>
            <person name="Tapia R."/>
            <person name="Land M."/>
            <person name="Hauser L."/>
            <person name="Kyrpides N."/>
            <person name="Kozubal M."/>
            <person name="Macur R.E."/>
            <person name="Jay Z."/>
            <person name="Inskeep W."/>
            <person name="Woyke T."/>
        </authorList>
    </citation>
    <scope>NUCLEOTIDE SEQUENCE [LARGE SCALE GENOMIC DNA]</scope>
    <source>
        <strain evidence="2 3">MK1</strain>
    </source>
</reference>
<evidence type="ECO:0000256" key="1">
    <source>
        <dbReference type="SAM" id="MobiDB-lite"/>
    </source>
</evidence>
<gene>
    <name evidence="2" type="ORF">MetMK1DRAFT_00001230</name>
</gene>
<accession>H2C0Q2</accession>
<sequence>MADNRIYKSIKNSVEERFKVREMWYYHVSKRDDNTPSPSPKQLTTNRI</sequence>
<feature type="region of interest" description="Disordered" evidence="1">
    <location>
        <begin position="29"/>
        <end position="48"/>
    </location>
</feature>
<dbReference type="Proteomes" id="UP000003980">
    <property type="component" value="Unassembled WGS sequence"/>
</dbReference>
<evidence type="ECO:0000313" key="2">
    <source>
        <dbReference type="EMBL" id="EHP71314.1"/>
    </source>
</evidence>